<evidence type="ECO:0000313" key="2">
    <source>
        <dbReference type="EMBL" id="PTW61783.1"/>
    </source>
</evidence>
<sequence>MTATFDQNTAMRDNAREPIHTRTEAEEECARLRGTMDDLLAAIEQETALLRAGKLREAGEMQPRKAELMQNYIQQLNRTRDNSVALGNLAPTAVAELRRGHSEFQAVLKINLAVLSTAREVTEKLVRSVAQSVGVAESPKTYGRGAVPPRGESMRGLAVNRNL</sequence>
<dbReference type="Proteomes" id="UP000244081">
    <property type="component" value="Unassembled WGS sequence"/>
</dbReference>
<feature type="region of interest" description="Disordered" evidence="1">
    <location>
        <begin position="140"/>
        <end position="163"/>
    </location>
</feature>
<keyword evidence="3" id="KW-1185">Reference proteome</keyword>
<evidence type="ECO:0000313" key="3">
    <source>
        <dbReference type="Proteomes" id="UP000244081"/>
    </source>
</evidence>
<evidence type="ECO:0000256" key="1">
    <source>
        <dbReference type="SAM" id="MobiDB-lite"/>
    </source>
</evidence>
<accession>A0A2T5VDG7</accession>
<dbReference type="AlphaFoldDB" id="A0A2T5VDG7"/>
<feature type="region of interest" description="Disordered" evidence="1">
    <location>
        <begin position="1"/>
        <end position="23"/>
    </location>
</feature>
<proteinExistence type="predicted"/>
<dbReference type="RefSeq" id="WP_210203474.1">
    <property type="nucleotide sequence ID" value="NZ_QAYG01000002.1"/>
</dbReference>
<protein>
    <recommendedName>
        <fullName evidence="4">FlgN protein</fullName>
    </recommendedName>
</protein>
<comment type="caution">
    <text evidence="2">The sequence shown here is derived from an EMBL/GenBank/DDBJ whole genome shotgun (WGS) entry which is preliminary data.</text>
</comment>
<feature type="compositionally biased region" description="Polar residues" evidence="1">
    <location>
        <begin position="1"/>
        <end position="11"/>
    </location>
</feature>
<feature type="compositionally biased region" description="Basic and acidic residues" evidence="1">
    <location>
        <begin position="13"/>
        <end position="23"/>
    </location>
</feature>
<dbReference type="EMBL" id="QAYG01000002">
    <property type="protein sequence ID" value="PTW61783.1"/>
    <property type="molecule type" value="Genomic_DNA"/>
</dbReference>
<gene>
    <name evidence="2" type="ORF">C8N35_102499</name>
</gene>
<reference evidence="2 3" key="1">
    <citation type="submission" date="2018-04" db="EMBL/GenBank/DDBJ databases">
        <title>Genomic Encyclopedia of Archaeal and Bacterial Type Strains, Phase II (KMG-II): from individual species to whole genera.</title>
        <authorList>
            <person name="Goeker M."/>
        </authorList>
    </citation>
    <scope>NUCLEOTIDE SEQUENCE [LARGE SCALE GENOMIC DNA]</scope>
    <source>
        <strain evidence="2 3">DSM 23382</strain>
    </source>
</reference>
<organism evidence="2 3">
    <name type="scientific">Breoghania corrubedonensis</name>
    <dbReference type="NCBI Taxonomy" id="665038"/>
    <lineage>
        <taxon>Bacteria</taxon>
        <taxon>Pseudomonadati</taxon>
        <taxon>Pseudomonadota</taxon>
        <taxon>Alphaproteobacteria</taxon>
        <taxon>Hyphomicrobiales</taxon>
        <taxon>Stappiaceae</taxon>
        <taxon>Breoghania</taxon>
    </lineage>
</organism>
<name>A0A2T5VDG7_9HYPH</name>
<evidence type="ECO:0008006" key="4">
    <source>
        <dbReference type="Google" id="ProtNLM"/>
    </source>
</evidence>